<accession>A0ABR7F3R2</accession>
<dbReference type="InterPro" id="IPR017853">
    <property type="entry name" value="GH"/>
</dbReference>
<dbReference type="SUPFAM" id="SSF51126">
    <property type="entry name" value="Pectin lyase-like"/>
    <property type="match status" value="1"/>
</dbReference>
<dbReference type="InterPro" id="IPR050314">
    <property type="entry name" value="Glycosyl_Hydrlase_18"/>
</dbReference>
<dbReference type="SMART" id="SM00606">
    <property type="entry name" value="CBD_IV"/>
    <property type="match status" value="2"/>
</dbReference>
<dbReference type="PROSITE" id="PS51910">
    <property type="entry name" value="GH18_2"/>
    <property type="match status" value="1"/>
</dbReference>
<keyword evidence="3 7" id="KW-0732">Signal</keyword>
<evidence type="ECO:0000259" key="8">
    <source>
        <dbReference type="PROSITE" id="PS51175"/>
    </source>
</evidence>
<dbReference type="InterPro" id="IPR011583">
    <property type="entry name" value="Chitinase_II/V-like_cat"/>
</dbReference>
<dbReference type="Proteomes" id="UP000597877">
    <property type="component" value="Unassembled WGS sequence"/>
</dbReference>
<evidence type="ECO:0000256" key="2">
    <source>
        <dbReference type="ARBA" id="ARBA00012729"/>
    </source>
</evidence>
<feature type="signal peptide" evidence="7">
    <location>
        <begin position="1"/>
        <end position="25"/>
    </location>
</feature>
<dbReference type="PROSITE" id="PS01095">
    <property type="entry name" value="GH18_1"/>
    <property type="match status" value="1"/>
</dbReference>
<dbReference type="Gene3D" id="2.160.20.10">
    <property type="entry name" value="Single-stranded right-handed beta-helix, Pectin lyase-like"/>
    <property type="match status" value="1"/>
</dbReference>
<dbReference type="Pfam" id="PF12708">
    <property type="entry name" value="Pect-lyase_RHGA_epim"/>
    <property type="match status" value="1"/>
</dbReference>
<evidence type="ECO:0000256" key="5">
    <source>
        <dbReference type="ARBA" id="ARBA00023295"/>
    </source>
</evidence>
<dbReference type="EC" id="3.2.1.14" evidence="2"/>
<reference evidence="10 11" key="1">
    <citation type="submission" date="2020-08" db="EMBL/GenBank/DDBJ databases">
        <title>Genome public.</title>
        <authorList>
            <person name="Liu C."/>
            <person name="Sun Q."/>
        </authorList>
    </citation>
    <scope>NUCLEOTIDE SEQUENCE [LARGE SCALE GENOMIC DNA]</scope>
    <source>
        <strain evidence="10 11">BX4</strain>
    </source>
</reference>
<evidence type="ECO:0000313" key="11">
    <source>
        <dbReference type="Proteomes" id="UP000597877"/>
    </source>
</evidence>
<evidence type="ECO:0000256" key="7">
    <source>
        <dbReference type="SAM" id="SignalP"/>
    </source>
</evidence>
<dbReference type="SUPFAM" id="SSF49785">
    <property type="entry name" value="Galactose-binding domain-like"/>
    <property type="match status" value="2"/>
</dbReference>
<evidence type="ECO:0000256" key="3">
    <source>
        <dbReference type="ARBA" id="ARBA00022729"/>
    </source>
</evidence>
<comment type="caution">
    <text evidence="10">The sequence shown here is derived from an EMBL/GenBank/DDBJ whole genome shotgun (WGS) entry which is preliminary data.</text>
</comment>
<evidence type="ECO:0000256" key="1">
    <source>
        <dbReference type="ARBA" id="ARBA00000822"/>
    </source>
</evidence>
<feature type="chain" id="PRO_5046855224" description="chitinase" evidence="7">
    <location>
        <begin position="26"/>
        <end position="1324"/>
    </location>
</feature>
<dbReference type="InterPro" id="IPR005084">
    <property type="entry name" value="CBM6"/>
</dbReference>
<dbReference type="InterPro" id="IPR001223">
    <property type="entry name" value="Glyco_hydro18_cat"/>
</dbReference>
<feature type="domain" description="CBM6" evidence="8">
    <location>
        <begin position="574"/>
        <end position="694"/>
    </location>
</feature>
<sequence>MFKKKFLSVLMSCMMVVSLLPSAIAPQQTKAASTWRSVLYPENWTPGYTNSSGQFLHDFSYAGYERGEKDIPTQMSGLYANVVDYGADATGANDSTGAIQSAINAVEAAGGGTVYLPEGTFKVKPTSSENSAALRIKGSNILFKGAGVGKTFIRCYAENMRFCQVINISPNGGTWNSADDGKTYYLSQDIPSTPTTTIHVNDVSNFKAGDWVIIRGNRTADWINEHSMSGFWSASVNPTTMGTTFYRKITGVNTSAKTVEIDIPTRYYMKTRDNARIYKVSPKQTNVGLCDFSIGNKANSNGNGWGEEDYKTSGNGSYNVNNAFLIKFSLNVNCFAKNISTYQAGNASQIHMSSNGLDINQTRNLTVENCDFSYPQYEGGGGNGYGMNVCGQETLIKNCSSTSARHSFAFKYSYASGNVVYHYKSTDPKYGSDFHMYLSMSNLIDNEELNGDFVETNVRPYGGTAGNRHGYTSTQTVFWNTKGNYYKSGTNYIIDSRQFGYGYIIGTQGAATAVKTTPTTMSSQYGTVNTAPEDYKEGIGSGSTLSPQSLYYDQLERRLNGKSSENVTAKDVPGTINATDYTIVTSGITTNTTSAGVKYVGNLVGGSALEYKVKVAQKGKYKVEVSAVSGNSNSNRQLSLYAGSTLLTTLNVINKTDWEDFQKVSAIVNFDSAGEQTIKLTSTGSVNISDIVFTKVDDSTVETTKEVTTAKPTEQPTTVVSKGNKRVVGYLPSYRTSAINSIDFSALTHCCLSFMTYANGTLTSGFSDSTVQTIVNKCHANNVKALIAIGGGSGFNTSDNPFGTAAKRTSFVNQIMTYVDRLNLDGVDIDIEVTDSNTWSNFDAMCSELSGRLKAEGKLLTMAVSSWFTDPIQNSTYNYFDFVNLMTYDAAFGDGPVAPMSQITNMVNYYGNRGISKERMTIGVPFYGYSSGAKDYTYSQIIAMDANNKNLDYYNGIYYNGEKTIREKAELSKDYGGIMIWELGQDSFGSNSLLAAIKDVMQKETVVTVSDIPGTIPVNTYSDKSSAITMNTDNNVTYAGNLNDGLYLSYMVSVAKAGDYTINLKLAAGDAQYNAKNMIVKLDGNTIATIPVQASSTWTTFVDHSAKINLSQTGKHTLTIMAEGGACNVADFSVENYKEETTVAPTEAPTTAPKKAGIEINGYQISTTVKGHRVVYSVSDPNKEIVSSGLVYGVANYATAEDMVVGSSSKGVMNYQSTDIGKCSVAYSDMEDAQSYTMTMQFVDSVKYYSDKFMVRAYAQLKDGTYVYSNVENYTIYSIADILYQNRKMNTVAGHNFLYEKILLPVNPAYKIVDYDWGNIIVGA</sequence>
<dbReference type="InterPro" id="IPR011050">
    <property type="entry name" value="Pectin_lyase_fold/virulence"/>
</dbReference>
<name>A0ABR7F3R2_9FIRM</name>
<dbReference type="Gene3D" id="3.40.5.30">
    <property type="entry name" value="(Trans)glycosidases - domain 2"/>
    <property type="match status" value="1"/>
</dbReference>
<keyword evidence="4 6" id="KW-0378">Hydrolase</keyword>
<dbReference type="Pfam" id="PF03422">
    <property type="entry name" value="CBM_6"/>
    <property type="match status" value="2"/>
</dbReference>
<evidence type="ECO:0000256" key="4">
    <source>
        <dbReference type="ARBA" id="ARBA00022801"/>
    </source>
</evidence>
<keyword evidence="5 6" id="KW-0326">Glycosidase</keyword>
<dbReference type="InterPro" id="IPR001579">
    <property type="entry name" value="Glyco_hydro_18_chit_AS"/>
</dbReference>
<feature type="domain" description="CBM6" evidence="8">
    <location>
        <begin position="1014"/>
        <end position="1135"/>
    </location>
</feature>
<dbReference type="PANTHER" id="PTHR11177">
    <property type="entry name" value="CHITINASE"/>
    <property type="match status" value="1"/>
</dbReference>
<evidence type="ECO:0000256" key="6">
    <source>
        <dbReference type="RuleBase" id="RU000489"/>
    </source>
</evidence>
<keyword evidence="11" id="KW-1185">Reference proteome</keyword>
<dbReference type="InterPro" id="IPR024535">
    <property type="entry name" value="RHGA/B-epi-like_pectate_lyase"/>
</dbReference>
<dbReference type="InterPro" id="IPR006584">
    <property type="entry name" value="Cellulose-bd_IV"/>
</dbReference>
<comment type="catalytic activity">
    <reaction evidence="1">
        <text>Random endo-hydrolysis of N-acetyl-beta-D-glucosaminide (1-&gt;4)-beta-linkages in chitin and chitodextrins.</text>
        <dbReference type="EC" id="3.2.1.14"/>
    </reaction>
</comment>
<dbReference type="PROSITE" id="PS51175">
    <property type="entry name" value="CBM6"/>
    <property type="match status" value="2"/>
</dbReference>
<dbReference type="Gene3D" id="3.20.20.80">
    <property type="entry name" value="Glycosidases"/>
    <property type="match status" value="1"/>
</dbReference>
<protein>
    <recommendedName>
        <fullName evidence="2">chitinase</fullName>
        <ecNumber evidence="2">3.2.1.14</ecNumber>
    </recommendedName>
</protein>
<organism evidence="10 11">
    <name type="scientific">Eubacterium segne</name>
    <dbReference type="NCBI Taxonomy" id="2763045"/>
    <lineage>
        <taxon>Bacteria</taxon>
        <taxon>Bacillati</taxon>
        <taxon>Bacillota</taxon>
        <taxon>Clostridia</taxon>
        <taxon>Eubacteriales</taxon>
        <taxon>Eubacteriaceae</taxon>
        <taxon>Eubacterium</taxon>
    </lineage>
</organism>
<dbReference type="PANTHER" id="PTHR11177:SF317">
    <property type="entry name" value="CHITINASE 12-RELATED"/>
    <property type="match status" value="1"/>
</dbReference>
<gene>
    <name evidence="10" type="ORF">H8S00_09730</name>
</gene>
<dbReference type="RefSeq" id="WP_186840485.1">
    <property type="nucleotide sequence ID" value="NZ_JACOOZ010000006.1"/>
</dbReference>
<dbReference type="EMBL" id="JACOOZ010000006">
    <property type="protein sequence ID" value="MBC5668263.1"/>
    <property type="molecule type" value="Genomic_DNA"/>
</dbReference>
<dbReference type="Pfam" id="PF00704">
    <property type="entry name" value="Glyco_hydro_18"/>
    <property type="match status" value="1"/>
</dbReference>
<evidence type="ECO:0000259" key="9">
    <source>
        <dbReference type="PROSITE" id="PS51910"/>
    </source>
</evidence>
<dbReference type="Gene3D" id="2.60.120.260">
    <property type="entry name" value="Galactose-binding domain-like"/>
    <property type="match status" value="2"/>
</dbReference>
<dbReference type="SMART" id="SM00636">
    <property type="entry name" value="Glyco_18"/>
    <property type="match status" value="1"/>
</dbReference>
<evidence type="ECO:0000313" key="10">
    <source>
        <dbReference type="EMBL" id="MBC5668263.1"/>
    </source>
</evidence>
<proteinExistence type="predicted"/>
<feature type="domain" description="GH18" evidence="9">
    <location>
        <begin position="725"/>
        <end position="1004"/>
    </location>
</feature>
<dbReference type="InterPro" id="IPR012334">
    <property type="entry name" value="Pectin_lyas_fold"/>
</dbReference>
<dbReference type="InterPro" id="IPR008979">
    <property type="entry name" value="Galactose-bd-like_sf"/>
</dbReference>
<dbReference type="SUPFAM" id="SSF51445">
    <property type="entry name" value="(Trans)glycosidases"/>
    <property type="match status" value="1"/>
</dbReference>